<dbReference type="GO" id="GO:0004622">
    <property type="term" value="F:phosphatidylcholine lysophospholipase activity"/>
    <property type="evidence" value="ECO:0007669"/>
    <property type="project" value="UniProtKB-EC"/>
</dbReference>
<accession>A0A165J657</accession>
<proteinExistence type="inferred from homology"/>
<gene>
    <name evidence="11" type="ORF">L228DRAFT_266236</name>
</gene>
<dbReference type="EMBL" id="KV407455">
    <property type="protein sequence ID" value="KZF25785.1"/>
    <property type="molecule type" value="Genomic_DNA"/>
</dbReference>
<evidence type="ECO:0000313" key="12">
    <source>
        <dbReference type="Proteomes" id="UP000076632"/>
    </source>
</evidence>
<evidence type="ECO:0000313" key="11">
    <source>
        <dbReference type="EMBL" id="KZF25785.1"/>
    </source>
</evidence>
<name>A0A165J657_XYLHT</name>
<dbReference type="PROSITE" id="PS51210">
    <property type="entry name" value="PLA2C"/>
    <property type="match status" value="1"/>
</dbReference>
<evidence type="ECO:0000256" key="7">
    <source>
        <dbReference type="ARBA" id="ARBA00023180"/>
    </source>
</evidence>
<dbReference type="SUPFAM" id="SSF52151">
    <property type="entry name" value="FabD/lysophospholipase-like"/>
    <property type="match status" value="1"/>
</dbReference>
<evidence type="ECO:0000259" key="10">
    <source>
        <dbReference type="PROSITE" id="PS51210"/>
    </source>
</evidence>
<comment type="similarity">
    <text evidence="1 9">Belongs to the lysophospholipase family.</text>
</comment>
<dbReference type="OrthoDB" id="4084751at2759"/>
<evidence type="ECO:0000256" key="1">
    <source>
        <dbReference type="ARBA" id="ARBA00008780"/>
    </source>
</evidence>
<protein>
    <recommendedName>
        <fullName evidence="2 9">Lysophospholipase</fullName>
        <ecNumber evidence="2 9">3.1.1.5</ecNumber>
    </recommendedName>
</protein>
<dbReference type="OMA" id="PQNRSEC"/>
<evidence type="ECO:0000256" key="8">
    <source>
        <dbReference type="PROSITE-ProRule" id="PRU00555"/>
    </source>
</evidence>
<dbReference type="PANTHER" id="PTHR10728">
    <property type="entry name" value="CYTOSOLIC PHOSPHOLIPASE A2"/>
    <property type="match status" value="1"/>
</dbReference>
<evidence type="ECO:0000256" key="6">
    <source>
        <dbReference type="ARBA" id="ARBA00023098"/>
    </source>
</evidence>
<dbReference type="EC" id="3.1.1.5" evidence="2 9"/>
<dbReference type="GeneID" id="28899967"/>
<comment type="catalytic activity">
    <reaction evidence="9">
        <text>a 1-acyl-sn-glycero-3-phosphocholine + H2O = sn-glycerol 3-phosphocholine + a fatty acid + H(+)</text>
        <dbReference type="Rhea" id="RHEA:15177"/>
        <dbReference type="ChEBI" id="CHEBI:15377"/>
        <dbReference type="ChEBI" id="CHEBI:15378"/>
        <dbReference type="ChEBI" id="CHEBI:16870"/>
        <dbReference type="ChEBI" id="CHEBI:28868"/>
        <dbReference type="ChEBI" id="CHEBI:58168"/>
        <dbReference type="EC" id="3.1.1.5"/>
    </reaction>
</comment>
<evidence type="ECO:0000256" key="4">
    <source>
        <dbReference type="ARBA" id="ARBA00022801"/>
    </source>
</evidence>
<feature type="signal peptide" evidence="9">
    <location>
        <begin position="1"/>
        <end position="20"/>
    </location>
</feature>
<keyword evidence="12" id="KW-1185">Reference proteome</keyword>
<dbReference type="RefSeq" id="XP_018191340.1">
    <property type="nucleotide sequence ID" value="XM_018334830.1"/>
</dbReference>
<keyword evidence="4 8" id="KW-0378">Hydrolase</keyword>
<evidence type="ECO:0000256" key="2">
    <source>
        <dbReference type="ARBA" id="ARBA00013274"/>
    </source>
</evidence>
<dbReference type="GO" id="GO:0046475">
    <property type="term" value="P:glycerophospholipid catabolic process"/>
    <property type="evidence" value="ECO:0007669"/>
    <property type="project" value="TreeGrafter"/>
</dbReference>
<reference evidence="11 12" key="1">
    <citation type="journal article" date="2016" name="Fungal Biol.">
        <title>The genome of Xylona heveae provides a window into fungal endophytism.</title>
        <authorList>
            <person name="Gazis R."/>
            <person name="Kuo A."/>
            <person name="Riley R."/>
            <person name="LaButti K."/>
            <person name="Lipzen A."/>
            <person name="Lin J."/>
            <person name="Amirebrahimi M."/>
            <person name="Hesse C.N."/>
            <person name="Spatafora J.W."/>
            <person name="Henrissat B."/>
            <person name="Hainaut M."/>
            <person name="Grigoriev I.V."/>
            <person name="Hibbett D.S."/>
        </authorList>
    </citation>
    <scope>NUCLEOTIDE SEQUENCE [LARGE SCALE GENOMIC DNA]</scope>
    <source>
        <strain evidence="11 12">TC161</strain>
    </source>
</reference>
<keyword evidence="6 8" id="KW-0443">Lipid metabolism</keyword>
<dbReference type="SMART" id="SM00022">
    <property type="entry name" value="PLAc"/>
    <property type="match status" value="1"/>
</dbReference>
<evidence type="ECO:0000256" key="9">
    <source>
        <dbReference type="RuleBase" id="RU362103"/>
    </source>
</evidence>
<dbReference type="PANTHER" id="PTHR10728:SF33">
    <property type="entry name" value="LYSOPHOSPHOLIPASE 1-RELATED"/>
    <property type="match status" value="1"/>
</dbReference>
<dbReference type="Pfam" id="PF01735">
    <property type="entry name" value="PLA2_B"/>
    <property type="match status" value="1"/>
</dbReference>
<dbReference type="InterPro" id="IPR002642">
    <property type="entry name" value="LysoPLipase_cat_dom"/>
</dbReference>
<organism evidence="11 12">
    <name type="scientific">Xylona heveae (strain CBS 132557 / TC161)</name>
    <dbReference type="NCBI Taxonomy" id="1328760"/>
    <lineage>
        <taxon>Eukaryota</taxon>
        <taxon>Fungi</taxon>
        <taxon>Dikarya</taxon>
        <taxon>Ascomycota</taxon>
        <taxon>Pezizomycotina</taxon>
        <taxon>Xylonomycetes</taxon>
        <taxon>Xylonales</taxon>
        <taxon>Xylonaceae</taxon>
        <taxon>Xylona</taxon>
    </lineage>
</organism>
<evidence type="ECO:0000256" key="5">
    <source>
        <dbReference type="ARBA" id="ARBA00022963"/>
    </source>
</evidence>
<keyword evidence="7" id="KW-0325">Glycoprotein</keyword>
<dbReference type="STRING" id="1328760.A0A165J657"/>
<keyword evidence="5 8" id="KW-0442">Lipid degradation</keyword>
<dbReference type="Proteomes" id="UP000076632">
    <property type="component" value="Unassembled WGS sequence"/>
</dbReference>
<dbReference type="InParanoid" id="A0A165J657"/>
<feature type="chain" id="PRO_5007748445" description="Lysophospholipase" evidence="9">
    <location>
        <begin position="21"/>
        <end position="638"/>
    </location>
</feature>
<dbReference type="AlphaFoldDB" id="A0A165J657"/>
<sequence length="638" mass="69765">MKFYTILSLVLAVFLGNALGQSLQNELSQSYAPIYETCPSGIQFIRPAKGLAPAERDWVQGRKRVAAFSFASYLERLGLQNFDVADYFDRLHSSNFSNVPTIGFAISGGGWTSALTGSGILRAMDDRFDAANDQGTGGLLQSLTYISGLSGGSFATVSFPAFDFPTVDDIVNSWFPEIDRLNGVTNSTPHASPPDQIFESIAEKAEAGFNVTFADFFGRVLGYEFLPGQNGGLNVTWSSIVNMTKFKHYEVPFPIIQLATIEPNNPQAFGVQIPTKNNTILEVTPLEFGAWNGSISSFTPTEWVGTYLDNGTAVNKSACVRGFDRASFIMGSSGDAFNLWYVQTESNGSVGGFAKRSQQPTKRSLAQKKSLSKRASFPPAILEEIVSTFNDTFGENVTESAYAIWPNPFAGLPSSSPFVQQEQDLLVVDGSESGQTIPLWGQIQPARSPNFIIAWDSSEDAMPYNWDNGTNLYNTYLAANASGIPFPIVPPATTMINKNYTLHPVFFGCNANLTTTKSLNSPIVLYLASAPYTAYTNFSYSQSSESRQQVEEILVNSFNLFTQANGTLDSNWASCIGCAAIDRSLTKVGLNRTAQCSQCFSRYCWDGSYDNRKPSMINPSLLLNSSETFEKWNSSNPF</sequence>
<feature type="domain" description="PLA2c" evidence="10">
    <location>
        <begin position="37"/>
        <end position="610"/>
    </location>
</feature>
<dbReference type="InterPro" id="IPR016035">
    <property type="entry name" value="Acyl_Trfase/lysoPLipase"/>
</dbReference>
<evidence type="ECO:0000256" key="3">
    <source>
        <dbReference type="ARBA" id="ARBA00022729"/>
    </source>
</evidence>
<dbReference type="Gene3D" id="3.40.1090.10">
    <property type="entry name" value="Cytosolic phospholipase A2 catalytic domain"/>
    <property type="match status" value="1"/>
</dbReference>
<keyword evidence="3 9" id="KW-0732">Signal</keyword>
<dbReference type="GO" id="GO:0005829">
    <property type="term" value="C:cytosol"/>
    <property type="evidence" value="ECO:0007669"/>
    <property type="project" value="TreeGrafter"/>
</dbReference>
<dbReference type="GO" id="GO:0004623">
    <property type="term" value="F:phospholipase A2 activity"/>
    <property type="evidence" value="ECO:0007669"/>
    <property type="project" value="TreeGrafter"/>
</dbReference>